<comment type="caution">
    <text evidence="2">The sequence shown here is derived from an EMBL/GenBank/DDBJ whole genome shotgun (WGS) entry which is preliminary data.</text>
</comment>
<dbReference type="AlphaFoldDB" id="M5EEJ4"/>
<sequence length="177" mass="19724">MITEPAAYAKHSPAGLTIDARLITFDDGEALRRRVLRPGNNAWRFPFSPSSDFFHMGAFIEHHLASVVSFLIEPSPDAFSHSGPNWRLRGMATEPGMQSHGIGGILLEEGVLEVSRRNGSIVWCYGRTTAGRFYRRHGFQPFGDVFDIPDAGLHSLLVRHIEPISFSGKYSRQARST</sequence>
<evidence type="ECO:0000313" key="3">
    <source>
        <dbReference type="Proteomes" id="UP000012062"/>
    </source>
</evidence>
<accession>M5EEJ4</accession>
<dbReference type="EMBL" id="CAUM01000004">
    <property type="protein sequence ID" value="CCV03079.1"/>
    <property type="molecule type" value="Genomic_DNA"/>
</dbReference>
<dbReference type="InterPro" id="IPR016181">
    <property type="entry name" value="Acyl_CoA_acyltransferase"/>
</dbReference>
<keyword evidence="2" id="KW-0808">Transferase</keyword>
<evidence type="ECO:0000313" key="2">
    <source>
        <dbReference type="EMBL" id="CCV03079.1"/>
    </source>
</evidence>
<dbReference type="OrthoDB" id="273614at2"/>
<evidence type="ECO:0000259" key="1">
    <source>
        <dbReference type="PROSITE" id="PS51186"/>
    </source>
</evidence>
<dbReference type="InterPro" id="IPR000182">
    <property type="entry name" value="GNAT_dom"/>
</dbReference>
<organism evidence="2 3">
    <name type="scientific">Mesorhizobium metallidurans STM 2683</name>
    <dbReference type="NCBI Taxonomy" id="1297569"/>
    <lineage>
        <taxon>Bacteria</taxon>
        <taxon>Pseudomonadati</taxon>
        <taxon>Pseudomonadota</taxon>
        <taxon>Alphaproteobacteria</taxon>
        <taxon>Hyphomicrobiales</taxon>
        <taxon>Phyllobacteriaceae</taxon>
        <taxon>Mesorhizobium</taxon>
    </lineage>
</organism>
<proteinExistence type="predicted"/>
<dbReference type="eggNOG" id="COG0456">
    <property type="taxonomic scope" value="Bacteria"/>
</dbReference>
<dbReference type="Gene3D" id="3.40.630.30">
    <property type="match status" value="1"/>
</dbReference>
<reference evidence="2 3" key="1">
    <citation type="submission" date="2013-02" db="EMBL/GenBank/DDBJ databases">
        <authorList>
            <person name="Genoscope - CEA"/>
        </authorList>
    </citation>
    <scope>NUCLEOTIDE SEQUENCE [LARGE SCALE GENOMIC DNA]</scope>
    <source>
        <strain evidence="2 3">STM 2683</strain>
    </source>
</reference>
<name>M5EEJ4_9HYPH</name>
<dbReference type="STRING" id="1297569.MESS2_1010010"/>
<dbReference type="RefSeq" id="WP_008872075.1">
    <property type="nucleotide sequence ID" value="NZ_CAUM01000004.1"/>
</dbReference>
<gene>
    <name evidence="2" type="ORF">MESS2_1010010</name>
</gene>
<protein>
    <submittedName>
        <fullName evidence="2">Putative Acetyltransferase, GNAT family</fullName>
    </submittedName>
</protein>
<dbReference type="Pfam" id="PF13508">
    <property type="entry name" value="Acetyltransf_7"/>
    <property type="match status" value="1"/>
</dbReference>
<dbReference type="GO" id="GO:0016747">
    <property type="term" value="F:acyltransferase activity, transferring groups other than amino-acyl groups"/>
    <property type="evidence" value="ECO:0007669"/>
    <property type="project" value="InterPro"/>
</dbReference>
<dbReference type="PROSITE" id="PS51186">
    <property type="entry name" value="GNAT"/>
    <property type="match status" value="1"/>
</dbReference>
<dbReference type="SUPFAM" id="SSF55729">
    <property type="entry name" value="Acyl-CoA N-acyltransferases (Nat)"/>
    <property type="match status" value="1"/>
</dbReference>
<keyword evidence="3" id="KW-1185">Reference proteome</keyword>
<dbReference type="Proteomes" id="UP000012062">
    <property type="component" value="Unassembled WGS sequence"/>
</dbReference>
<feature type="domain" description="N-acetyltransferase" evidence="1">
    <location>
        <begin position="18"/>
        <end position="159"/>
    </location>
</feature>